<reference evidence="4" key="2">
    <citation type="submission" date="2019-09" db="UniProtKB">
        <authorList>
            <consortium name="WormBaseParasite"/>
        </authorList>
    </citation>
    <scope>IDENTIFICATION</scope>
</reference>
<protein>
    <submittedName>
        <fullName evidence="4">Peptide ABC transporter permease</fullName>
    </submittedName>
</protein>
<dbReference type="OrthoDB" id="5824054at2759"/>
<name>A0A183GN01_HELPZ</name>
<reference evidence="2 3" key="1">
    <citation type="submission" date="2018-11" db="EMBL/GenBank/DDBJ databases">
        <authorList>
            <consortium name="Pathogen Informatics"/>
        </authorList>
    </citation>
    <scope>NUCLEOTIDE SEQUENCE [LARGE SCALE GENOMIC DNA]</scope>
</reference>
<evidence type="ECO:0000313" key="3">
    <source>
        <dbReference type="Proteomes" id="UP000050761"/>
    </source>
</evidence>
<organism evidence="3 4">
    <name type="scientific">Heligmosomoides polygyrus</name>
    <name type="common">Parasitic roundworm</name>
    <dbReference type="NCBI Taxonomy" id="6339"/>
    <lineage>
        <taxon>Eukaryota</taxon>
        <taxon>Metazoa</taxon>
        <taxon>Ecdysozoa</taxon>
        <taxon>Nematoda</taxon>
        <taxon>Chromadorea</taxon>
        <taxon>Rhabditida</taxon>
        <taxon>Rhabditina</taxon>
        <taxon>Rhabditomorpha</taxon>
        <taxon>Strongyloidea</taxon>
        <taxon>Heligmosomidae</taxon>
        <taxon>Heligmosomoides</taxon>
    </lineage>
</organism>
<keyword evidence="3" id="KW-1185">Reference proteome</keyword>
<accession>A0A3P8H8F4</accession>
<feature type="region of interest" description="Disordered" evidence="1">
    <location>
        <begin position="27"/>
        <end position="51"/>
    </location>
</feature>
<dbReference type="WBParaSite" id="HPBE_0002407101-mRNA-1">
    <property type="protein sequence ID" value="HPBE_0002407101-mRNA-1"/>
    <property type="gene ID" value="HPBE_0002407101"/>
</dbReference>
<evidence type="ECO:0000313" key="2">
    <source>
        <dbReference type="EMBL" id="VDP42693.1"/>
    </source>
</evidence>
<dbReference type="AlphaFoldDB" id="A0A183GN01"/>
<evidence type="ECO:0000256" key="1">
    <source>
        <dbReference type="SAM" id="MobiDB-lite"/>
    </source>
</evidence>
<evidence type="ECO:0000313" key="4">
    <source>
        <dbReference type="WBParaSite" id="HPBE_0002407101-mRNA-1"/>
    </source>
</evidence>
<sequence>MSLFQEEAQSCTFDKTQWERTRFAAEAVNDKKSAEPENKAQMKEETMRRESALLGESRQSVAVKGEYLTRKPMPTIVVLFTELVSFWMLFALSTQ</sequence>
<proteinExistence type="predicted"/>
<gene>
    <name evidence="2" type="ORF">HPBE_LOCUS24072</name>
</gene>
<dbReference type="EMBL" id="UZAH01035805">
    <property type="protein sequence ID" value="VDP42693.1"/>
    <property type="molecule type" value="Genomic_DNA"/>
</dbReference>
<accession>A0A183GN01</accession>
<dbReference type="Proteomes" id="UP000050761">
    <property type="component" value="Unassembled WGS sequence"/>
</dbReference>